<evidence type="ECO:0000259" key="7">
    <source>
        <dbReference type="SMART" id="SM00891"/>
    </source>
</evidence>
<dbReference type="PANTHER" id="PTHR13451">
    <property type="entry name" value="CLASS II CROSSOVER JUNCTION ENDONUCLEASE MUS81"/>
    <property type="match status" value="1"/>
</dbReference>
<dbReference type="OMA" id="RIMSAIC"/>
<dbReference type="GO" id="GO:0000712">
    <property type="term" value="P:resolution of meiotic recombination intermediates"/>
    <property type="evidence" value="ECO:0007669"/>
    <property type="project" value="TreeGrafter"/>
</dbReference>
<dbReference type="Gene3D" id="3.40.50.10130">
    <property type="match status" value="1"/>
</dbReference>
<dbReference type="SUPFAM" id="SSF52980">
    <property type="entry name" value="Restriction endonuclease-like"/>
    <property type="match status" value="1"/>
</dbReference>
<dbReference type="RefSeq" id="XP_034011684.1">
    <property type="nucleotide sequence ID" value="XM_034156193.1"/>
</dbReference>
<proteinExistence type="inferred from homology"/>
<comment type="function">
    <text evidence="4 5">Interacts with EME1 to form a DNA structure-specific endonuclease with substrate preference for branched DNA structures with a 5'-end at the branch nick. Typical substrates include 3'-flap structures, D-loops, replication forks and nicked Holliday junctions. May be required in mitosis for the processing of stalled or collapsed replication fork intermediates. May be required in meiosis for the repair of meiosis-specific double strand breaks subsequent to single-end invasion (SEI).</text>
</comment>
<dbReference type="Pfam" id="PF14716">
    <property type="entry name" value="HHH_8"/>
    <property type="match status" value="1"/>
</dbReference>
<dbReference type="Gene3D" id="1.10.10.10">
    <property type="entry name" value="Winged helix-like DNA-binding domain superfamily/Winged helix DNA-binding domain"/>
    <property type="match status" value="1"/>
</dbReference>
<dbReference type="GeneID" id="54782082"/>
<evidence type="ECO:0000256" key="5">
    <source>
        <dbReference type="RuleBase" id="RU369042"/>
    </source>
</evidence>
<keyword evidence="5" id="KW-0540">Nuclease</keyword>
<dbReference type="EMBL" id="SWFT01000105">
    <property type="protein sequence ID" value="KAA8901061.1"/>
    <property type="molecule type" value="Genomic_DNA"/>
</dbReference>
<dbReference type="SMART" id="SM00891">
    <property type="entry name" value="ERCC4"/>
    <property type="match status" value="1"/>
</dbReference>
<evidence type="ECO:0000256" key="1">
    <source>
        <dbReference type="ARBA" id="ARBA00017114"/>
    </source>
</evidence>
<accession>A0A642UL28</accession>
<dbReference type="InterPro" id="IPR036388">
    <property type="entry name" value="WH-like_DNA-bd_sf"/>
</dbReference>
<dbReference type="Gene3D" id="1.10.150.110">
    <property type="entry name" value="DNA polymerase beta, N-terminal domain-like"/>
    <property type="match status" value="1"/>
</dbReference>
<protein>
    <recommendedName>
        <fullName evidence="1 5">Crossover junction endonuclease MUS81</fullName>
        <ecNumber evidence="5">3.1.22.-</ecNumber>
    </recommendedName>
</protein>
<feature type="region of interest" description="Disordered" evidence="6">
    <location>
        <begin position="208"/>
        <end position="234"/>
    </location>
</feature>
<name>A0A642UL28_DIURU</name>
<evidence type="ECO:0000256" key="3">
    <source>
        <dbReference type="ARBA" id="ARBA00023254"/>
    </source>
</evidence>
<keyword evidence="5" id="KW-0479">Metal-binding</keyword>
<comment type="similarity">
    <text evidence="5">Belongs to the XPF family.</text>
</comment>
<dbReference type="FunFam" id="3.40.50.10130:FF:000005">
    <property type="entry name" value="crossover junction endonuclease MUS81 isoform X1"/>
    <property type="match status" value="1"/>
</dbReference>
<evidence type="ECO:0000313" key="8">
    <source>
        <dbReference type="EMBL" id="KAA8901061.1"/>
    </source>
</evidence>
<keyword evidence="5" id="KW-0227">DNA damage</keyword>
<sequence length="413" mass="46749">MDAKSLFEQWAVEVATLSAQKGSRSASLYSKIVRSLRNFPNPINDYETLRSVPGVGVKTVEMLCARLKVWCEENNEIFPESFNVMAKPKTQARKRSAVEETESGSKPKRKKLYIPAPRSGGHGIMVALYLLDKRQRGVTRDEIIPVAKNYCNSSFSAGSGSHYSAWNSIKTLMRHEYIEKIGPRYCLTDSALGIAKELTEKENVEDFDDSVAYSSPPPSPPLAPCSPTVSDTRNQPRVLVASDGRHYGKYKGISFRVYEKVDLEVVVLVDNREIRSSKDRAFFEEELLRAGVKCESRTLPVGDMVWVARHKISKKEVLLDVIAERKRIDDLASSIKDGRYHEQKDRLRKTGMTHYYYLVEELRNMTVTESLIKAIASTMASGFYLRRLSNTENTVSLIADITRLVTDTLRFWG</sequence>
<dbReference type="AlphaFoldDB" id="A0A642UL28"/>
<keyword evidence="2 5" id="KW-0378">Hydrolase</keyword>
<keyword evidence="5" id="KW-0460">Magnesium</keyword>
<dbReference type="InterPro" id="IPR033309">
    <property type="entry name" value="Mus81"/>
</dbReference>
<keyword evidence="5" id="KW-0255">Endonuclease</keyword>
<feature type="compositionally biased region" description="Pro residues" evidence="6">
    <location>
        <begin position="215"/>
        <end position="224"/>
    </location>
</feature>
<evidence type="ECO:0000256" key="6">
    <source>
        <dbReference type="SAM" id="MobiDB-lite"/>
    </source>
</evidence>
<dbReference type="GO" id="GO:0031573">
    <property type="term" value="P:mitotic intra-S DNA damage checkpoint signaling"/>
    <property type="evidence" value="ECO:0007669"/>
    <property type="project" value="TreeGrafter"/>
</dbReference>
<dbReference type="GO" id="GO:0000727">
    <property type="term" value="P:double-strand break repair via break-induced replication"/>
    <property type="evidence" value="ECO:0007669"/>
    <property type="project" value="UniProtKB-UniRule"/>
</dbReference>
<dbReference type="CDD" id="cd21036">
    <property type="entry name" value="WH_MUS81"/>
    <property type="match status" value="1"/>
</dbReference>
<feature type="region of interest" description="Disordered" evidence="6">
    <location>
        <begin position="89"/>
        <end position="113"/>
    </location>
</feature>
<dbReference type="PANTHER" id="PTHR13451:SF0">
    <property type="entry name" value="CROSSOVER JUNCTION ENDONUCLEASE MUS81"/>
    <property type="match status" value="1"/>
</dbReference>
<evidence type="ECO:0000256" key="2">
    <source>
        <dbReference type="ARBA" id="ARBA00022801"/>
    </source>
</evidence>
<dbReference type="GO" id="GO:0048257">
    <property type="term" value="F:3'-flap endonuclease activity"/>
    <property type="evidence" value="ECO:0007669"/>
    <property type="project" value="TreeGrafter"/>
</dbReference>
<dbReference type="OrthoDB" id="5963188at2759"/>
<reference evidence="8 9" key="1">
    <citation type="submission" date="2019-07" db="EMBL/GenBank/DDBJ databases">
        <title>Genome assembly of two rare yeast pathogens: Diutina rugosa and Trichomonascus ciferrii.</title>
        <authorList>
            <person name="Mixao V."/>
            <person name="Saus E."/>
            <person name="Hansen A."/>
            <person name="Lass-Flor C."/>
            <person name="Gabaldon T."/>
        </authorList>
    </citation>
    <scope>NUCLEOTIDE SEQUENCE [LARGE SCALE GENOMIC DNA]</scope>
    <source>
        <strain evidence="8 9">CBS 613</strain>
    </source>
</reference>
<dbReference type="EC" id="3.1.22.-" evidence="5"/>
<dbReference type="Pfam" id="PF02732">
    <property type="entry name" value="ERCC4"/>
    <property type="match status" value="1"/>
</dbReference>
<comment type="caution">
    <text evidence="8">The sequence shown here is derived from an EMBL/GenBank/DDBJ whole genome shotgun (WGS) entry which is preliminary data.</text>
</comment>
<dbReference type="VEuPathDB" id="FungiDB:DIURU_003431"/>
<comment type="subunit">
    <text evidence="5">Interacts with EME1.</text>
</comment>
<dbReference type="InterPro" id="IPR010996">
    <property type="entry name" value="HHH_MUS81"/>
</dbReference>
<dbReference type="Pfam" id="PF21136">
    <property type="entry name" value="WHD_MUS81"/>
    <property type="match status" value="1"/>
</dbReference>
<dbReference type="GO" id="GO:0048476">
    <property type="term" value="C:Holliday junction resolvase complex"/>
    <property type="evidence" value="ECO:0007669"/>
    <property type="project" value="UniProtKB-UniRule"/>
</dbReference>
<keyword evidence="9" id="KW-1185">Reference proteome</keyword>
<evidence type="ECO:0000313" key="9">
    <source>
        <dbReference type="Proteomes" id="UP000449547"/>
    </source>
</evidence>
<dbReference type="GO" id="GO:0008821">
    <property type="term" value="F:crossover junction DNA endonuclease activity"/>
    <property type="evidence" value="ECO:0007669"/>
    <property type="project" value="UniProtKB-UniRule"/>
</dbReference>
<keyword evidence="5" id="KW-0234">DNA repair</keyword>
<dbReference type="SUPFAM" id="SSF47802">
    <property type="entry name" value="DNA polymerase beta, N-terminal domain-like"/>
    <property type="match status" value="1"/>
</dbReference>
<feature type="domain" description="ERCC4" evidence="7">
    <location>
        <begin position="266"/>
        <end position="363"/>
    </location>
</feature>
<dbReference type="InterPro" id="IPR006166">
    <property type="entry name" value="ERCC4_domain"/>
</dbReference>
<keyword evidence="3" id="KW-0469">Meiosis</keyword>
<dbReference type="InterPro" id="IPR047417">
    <property type="entry name" value="WHD_MUS81"/>
</dbReference>
<dbReference type="GO" id="GO:0006308">
    <property type="term" value="P:DNA catabolic process"/>
    <property type="evidence" value="ECO:0007669"/>
    <property type="project" value="UniProtKB-UniRule"/>
</dbReference>
<dbReference type="GO" id="GO:0003677">
    <property type="term" value="F:DNA binding"/>
    <property type="evidence" value="ECO:0007669"/>
    <property type="project" value="UniProtKB-UniRule"/>
</dbReference>
<dbReference type="InterPro" id="IPR047416">
    <property type="entry name" value="XPF_nuclease_Mus81"/>
</dbReference>
<dbReference type="CDD" id="cd20074">
    <property type="entry name" value="XPF_nuclease_Mus81"/>
    <property type="match status" value="1"/>
</dbReference>
<keyword evidence="5" id="KW-0233">DNA recombination</keyword>
<keyword evidence="5" id="KW-0539">Nucleus</keyword>
<dbReference type="InterPro" id="IPR011335">
    <property type="entry name" value="Restrct_endonuc-II-like"/>
</dbReference>
<dbReference type="Proteomes" id="UP000449547">
    <property type="component" value="Unassembled WGS sequence"/>
</dbReference>
<comment type="subcellular location">
    <subcellularLocation>
        <location evidence="5">Nucleus</location>
    </subcellularLocation>
</comment>
<dbReference type="InterPro" id="IPR027421">
    <property type="entry name" value="DNA_pol_lamdba_lyase_dom_sf"/>
</dbReference>
<dbReference type="GO" id="GO:0046872">
    <property type="term" value="F:metal ion binding"/>
    <property type="evidence" value="ECO:0007669"/>
    <property type="project" value="UniProtKB-UniRule"/>
</dbReference>
<dbReference type="GO" id="GO:0005634">
    <property type="term" value="C:nucleus"/>
    <property type="evidence" value="ECO:0007669"/>
    <property type="project" value="UniProtKB-SubCell"/>
</dbReference>
<gene>
    <name evidence="8" type="ORF">DIURU_003431</name>
</gene>
<organism evidence="8 9">
    <name type="scientific">Diutina rugosa</name>
    <name type="common">Yeast</name>
    <name type="synonym">Candida rugosa</name>
    <dbReference type="NCBI Taxonomy" id="5481"/>
    <lineage>
        <taxon>Eukaryota</taxon>
        <taxon>Fungi</taxon>
        <taxon>Dikarya</taxon>
        <taxon>Ascomycota</taxon>
        <taxon>Saccharomycotina</taxon>
        <taxon>Pichiomycetes</taxon>
        <taxon>Debaryomycetaceae</taxon>
        <taxon>Diutina</taxon>
    </lineage>
</organism>
<evidence type="ECO:0000256" key="4">
    <source>
        <dbReference type="ARBA" id="ARBA00058015"/>
    </source>
</evidence>
<comment type="cofactor">
    <cofactor evidence="5">
        <name>Mg(2+)</name>
        <dbReference type="ChEBI" id="CHEBI:18420"/>
    </cofactor>
</comment>